<dbReference type="KEGG" id="mamm:ABNF92_04845"/>
<organism evidence="2">
    <name type="scientific">Marinobacter sp. MMG032</name>
    <dbReference type="NCBI Taxonomy" id="3158548"/>
    <lineage>
        <taxon>Bacteria</taxon>
        <taxon>Pseudomonadati</taxon>
        <taxon>Pseudomonadota</taxon>
        <taxon>Gammaproteobacteria</taxon>
        <taxon>Pseudomonadales</taxon>
        <taxon>Marinobacteraceae</taxon>
        <taxon>Marinobacter</taxon>
    </lineage>
</organism>
<proteinExistence type="predicted"/>
<reference evidence="2" key="1">
    <citation type="submission" date="2024-05" db="EMBL/GenBank/DDBJ databases">
        <title>Draft Genome Sequences of Flagellimonas sp. MMG031 and Marinobacter sp. MMG032 Isolated from the dinoflagellate Symbiodinium pilosum.</title>
        <authorList>
            <person name="Shikuma N.J."/>
            <person name="Farrell M.V."/>
        </authorList>
    </citation>
    <scope>NUCLEOTIDE SEQUENCE</scope>
    <source>
        <strain evidence="2">MMG032</strain>
    </source>
</reference>
<feature type="transmembrane region" description="Helical" evidence="1">
    <location>
        <begin position="12"/>
        <end position="33"/>
    </location>
</feature>
<name>A0AAU7MPW6_9GAMM</name>
<sequence>MSLPSEEQLIQIFGTLLAVIVGGLLTSITTFVIERQKWKRERRNKLDELRRDAIAAALEWISPMRTAEYAASSLVMAAIQGDFEHERFMVDYPNLVLELAKSDLTGVQRASLPSDFYARGHEIIRDLEKLRILGVKCGQEVKIGRSDPNGYKE</sequence>
<dbReference type="AlphaFoldDB" id="A0AAU7MPW6"/>
<protein>
    <recommendedName>
        <fullName evidence="3">DUF2489 domain-containing protein</fullName>
    </recommendedName>
</protein>
<evidence type="ECO:0000256" key="1">
    <source>
        <dbReference type="SAM" id="Phobius"/>
    </source>
</evidence>
<keyword evidence="1" id="KW-0472">Membrane</keyword>
<accession>A0AAU7MPW6</accession>
<evidence type="ECO:0000313" key="2">
    <source>
        <dbReference type="EMBL" id="XBQ20486.1"/>
    </source>
</evidence>
<keyword evidence="1" id="KW-1133">Transmembrane helix</keyword>
<gene>
    <name evidence="2" type="ORF">ABNF92_04845</name>
</gene>
<keyword evidence="1" id="KW-0812">Transmembrane</keyword>
<dbReference type="EMBL" id="CP157802">
    <property type="protein sequence ID" value="XBQ20486.1"/>
    <property type="molecule type" value="Genomic_DNA"/>
</dbReference>
<evidence type="ECO:0008006" key="3">
    <source>
        <dbReference type="Google" id="ProtNLM"/>
    </source>
</evidence>
<dbReference type="RefSeq" id="WP_349343611.1">
    <property type="nucleotide sequence ID" value="NZ_CP157802.1"/>
</dbReference>